<evidence type="ECO:0000256" key="2">
    <source>
        <dbReference type="ARBA" id="ARBA00009695"/>
    </source>
</evidence>
<dbReference type="GO" id="GO:0006282">
    <property type="term" value="P:regulation of DNA repair"/>
    <property type="evidence" value="ECO:0007669"/>
    <property type="project" value="InterPro"/>
</dbReference>
<dbReference type="OrthoDB" id="3238942at2"/>
<dbReference type="EMBL" id="WBSM01000001">
    <property type="protein sequence ID" value="KAB8289187.1"/>
    <property type="molecule type" value="Genomic_DNA"/>
</dbReference>
<evidence type="ECO:0000259" key="7">
    <source>
        <dbReference type="Pfam" id="PF21982"/>
    </source>
</evidence>
<dbReference type="InterPro" id="IPR053924">
    <property type="entry name" value="RecX_HTH_2nd"/>
</dbReference>
<comment type="subcellular location">
    <subcellularLocation>
        <location evidence="1">Cytoplasm</location>
    </subcellularLocation>
</comment>
<protein>
    <recommendedName>
        <fullName evidence="3">Regulatory protein RecX</fullName>
    </recommendedName>
</protein>
<evidence type="ECO:0000256" key="5">
    <source>
        <dbReference type="SAM" id="MobiDB-lite"/>
    </source>
</evidence>
<reference evidence="8 11" key="2">
    <citation type="submission" date="2019-10" db="EMBL/GenBank/DDBJ databases">
        <title>Characterization of the phylogenetic diversity of two novel species belonging to the genus Bifidobacterium: Bifidobacterium cebidarum sp. nov. and Bifidobacterium leontopitheci sp. nov.</title>
        <authorList>
            <person name="Lugli G.A."/>
            <person name="Duranti S."/>
            <person name="Milani C."/>
            <person name="Turroni F."/>
            <person name="Ventura M."/>
        </authorList>
    </citation>
    <scope>NUCLEOTIDE SEQUENCE [LARGE SCALE GENOMIC DNA]</scope>
    <source>
        <strain evidence="8 11">DSM 100688</strain>
    </source>
</reference>
<keyword evidence="4" id="KW-0963">Cytoplasm</keyword>
<dbReference type="Pfam" id="PF21982">
    <property type="entry name" value="RecX_HTH1"/>
    <property type="match status" value="1"/>
</dbReference>
<comment type="similarity">
    <text evidence="2">Belongs to the RecX family.</text>
</comment>
<dbReference type="AlphaFoldDB" id="A0A6L4X4U8"/>
<dbReference type="Proteomes" id="UP000482084">
    <property type="component" value="Unassembled WGS sequence"/>
</dbReference>
<evidence type="ECO:0000256" key="4">
    <source>
        <dbReference type="ARBA" id="ARBA00022490"/>
    </source>
</evidence>
<keyword evidence="11" id="KW-1185">Reference proteome</keyword>
<dbReference type="Pfam" id="PF02631">
    <property type="entry name" value="RecX_HTH2"/>
    <property type="match status" value="1"/>
</dbReference>
<evidence type="ECO:0000313" key="10">
    <source>
        <dbReference type="Proteomes" id="UP000469943"/>
    </source>
</evidence>
<feature type="region of interest" description="Disordered" evidence="5">
    <location>
        <begin position="1"/>
        <end position="72"/>
    </location>
</feature>
<dbReference type="PANTHER" id="PTHR33602">
    <property type="entry name" value="REGULATORY PROTEIN RECX FAMILY PROTEIN"/>
    <property type="match status" value="1"/>
</dbReference>
<dbReference type="Proteomes" id="UP000469943">
    <property type="component" value="Unassembled WGS sequence"/>
</dbReference>
<dbReference type="Gene3D" id="1.10.10.10">
    <property type="entry name" value="Winged helix-like DNA-binding domain superfamily/Winged helix DNA-binding domain"/>
    <property type="match status" value="2"/>
</dbReference>
<gene>
    <name evidence="8" type="ORF">DSM100688_0267</name>
    <name evidence="9" type="ORF">GFD24_01360</name>
</gene>
<evidence type="ECO:0000313" key="11">
    <source>
        <dbReference type="Proteomes" id="UP000482084"/>
    </source>
</evidence>
<dbReference type="InterPro" id="IPR036388">
    <property type="entry name" value="WH-like_DNA-bd_sf"/>
</dbReference>
<reference evidence="9 10" key="1">
    <citation type="submission" date="2019-10" db="EMBL/GenBank/DDBJ databases">
        <title>Bifidobacterium from non-human primates.</title>
        <authorList>
            <person name="Modesto M."/>
        </authorList>
    </citation>
    <scope>NUCLEOTIDE SEQUENCE [LARGE SCALE GENOMIC DNA]</scope>
    <source>
        <strain evidence="9 10">TREM</strain>
    </source>
</reference>
<evidence type="ECO:0000313" key="9">
    <source>
        <dbReference type="EMBL" id="NEG70896.1"/>
    </source>
</evidence>
<name>A0A6L4X4U8_9BIFI</name>
<feature type="domain" description="RecX second three-helical" evidence="6">
    <location>
        <begin position="131"/>
        <end position="170"/>
    </location>
</feature>
<evidence type="ECO:0000313" key="8">
    <source>
        <dbReference type="EMBL" id="KAB8289187.1"/>
    </source>
</evidence>
<feature type="region of interest" description="Disordered" evidence="5">
    <location>
        <begin position="196"/>
        <end position="218"/>
    </location>
</feature>
<proteinExistence type="inferred from homology"/>
<dbReference type="GO" id="GO:0005737">
    <property type="term" value="C:cytoplasm"/>
    <property type="evidence" value="ECO:0007669"/>
    <property type="project" value="UniProtKB-SubCell"/>
</dbReference>
<accession>A0A6L4X4U8</accession>
<evidence type="ECO:0000256" key="3">
    <source>
        <dbReference type="ARBA" id="ARBA00018111"/>
    </source>
</evidence>
<comment type="caution">
    <text evidence="8">The sequence shown here is derived from an EMBL/GenBank/DDBJ whole genome shotgun (WGS) entry which is preliminary data.</text>
</comment>
<organism evidence="8 11">
    <name type="scientific">Bifidobacterium ramosum</name>
    <dbReference type="NCBI Taxonomy" id="1798158"/>
    <lineage>
        <taxon>Bacteria</taxon>
        <taxon>Bacillati</taxon>
        <taxon>Actinomycetota</taxon>
        <taxon>Actinomycetes</taxon>
        <taxon>Bifidobacteriales</taxon>
        <taxon>Bifidobacteriaceae</taxon>
        <taxon>Bifidobacterium</taxon>
    </lineage>
</organism>
<dbReference type="InterPro" id="IPR053926">
    <property type="entry name" value="RecX_HTH_1st"/>
</dbReference>
<dbReference type="InterPro" id="IPR003783">
    <property type="entry name" value="Regulatory_RecX"/>
</dbReference>
<dbReference type="PANTHER" id="PTHR33602:SF1">
    <property type="entry name" value="REGULATORY PROTEIN RECX FAMILY PROTEIN"/>
    <property type="match status" value="1"/>
</dbReference>
<feature type="domain" description="RecX first three-helical" evidence="7">
    <location>
        <begin position="85"/>
        <end position="124"/>
    </location>
</feature>
<evidence type="ECO:0000256" key="1">
    <source>
        <dbReference type="ARBA" id="ARBA00004496"/>
    </source>
</evidence>
<dbReference type="EMBL" id="WHZX01000001">
    <property type="protein sequence ID" value="NEG70896.1"/>
    <property type="molecule type" value="Genomic_DNA"/>
</dbReference>
<sequence>MIDAKDFLASRPPVLDGVGTPEPDVAPAFDEPHGSGAMARDRHGMCRGGRARVGGGADRRAVGRRSRGGFGPVTLAEDPQDVDSCREAALRLLDAAPRSSGALRDRLCDKGYDADVADAVVTRLTEVRLLDDESYAQSVVRYCAGRMMGARGTMMELSRKGVPREIARRAVAQADETGVFEDAAWELGRRYARKTEGMDPDKRRQRFWSAGGRKGHDPETLRRVAGELL</sequence>
<evidence type="ECO:0000259" key="6">
    <source>
        <dbReference type="Pfam" id="PF02631"/>
    </source>
</evidence>